<evidence type="ECO:0000259" key="9">
    <source>
        <dbReference type="Pfam" id="PF21889"/>
    </source>
</evidence>
<dbReference type="InterPro" id="IPR054080">
    <property type="entry name" value="TPR1-like_2nd"/>
</dbReference>
<dbReference type="Proteomes" id="UP001515480">
    <property type="component" value="Unassembled WGS sequence"/>
</dbReference>
<dbReference type="SMART" id="SM00667">
    <property type="entry name" value="LisH"/>
    <property type="match status" value="1"/>
</dbReference>
<dbReference type="Pfam" id="PF21889">
    <property type="entry name" value="TPR1-like_2nd"/>
    <property type="match status" value="1"/>
</dbReference>
<keyword evidence="3" id="KW-0507">mRNA processing</keyword>
<evidence type="ECO:0000256" key="4">
    <source>
        <dbReference type="ARBA" id="ARBA00022737"/>
    </source>
</evidence>
<dbReference type="PROSITE" id="PS00678">
    <property type="entry name" value="WD_REPEATS_1"/>
    <property type="match status" value="4"/>
</dbReference>
<feature type="repeat" description="WD" evidence="8">
    <location>
        <begin position="373"/>
        <end position="414"/>
    </location>
</feature>
<keyword evidence="5" id="KW-0508">mRNA splicing</keyword>
<dbReference type="SUPFAM" id="SSF50978">
    <property type="entry name" value="WD40 repeat-like"/>
    <property type="match status" value="1"/>
</dbReference>
<feature type="repeat" description="WD" evidence="8">
    <location>
        <begin position="474"/>
        <end position="501"/>
    </location>
</feature>
<sequence length="548" mass="61252">MGKAKTVRESSTIDPTDPNIKEDILRMILQYLQNDGYSASFLTLQDEANVKLAEQQGQRSQLKRARKAIFEGDWAEVEKVFRRWAEDVSKISPSQQKSFLYSIHREQYLELIEGQEYQKAFTHLTKRLKPLEASAASEAEFRDLCYLLTCKSVQEVLRDWEGVAAAREKLAQQLSDVFDEREPQLHTGLQLPQNRLLSLLQQAVAYQIEFSHYQPKSGKLQVASLMKDYSCPVLPNATHAVMVGHTAGVKCVAWLADGMLASGCNDGTLRLWNTNRRVCTKVLEGHKGRIWDVCASASAEHLASASADGHVRVWRAAADDADEVAVAQAVLAGHSGDVYSVRMHPTEHAVLTCGYDKTVRLFDVNKGILLRTMQGHELSVRQAVFNATGNLIVSGGKDATIRFWDARSGLCVKRFDRHLGEVTSVQLSSSGALLLSSSTDNAIRLWDVRMARPLRSFKGHMNTSKCFIRAQFWPGQDLVISGSEDSSVCLWDSESGHMVQRLRGHTDVVYNAVWNEGQGMLASCSHDGTVRTWWYDEALPLVCEQHTL</sequence>
<dbReference type="SMART" id="SM00320">
    <property type="entry name" value="WD40"/>
    <property type="match status" value="7"/>
</dbReference>
<comment type="similarity">
    <text evidence="6">Belongs to the WD repeat SMU1 family.</text>
</comment>
<evidence type="ECO:0000256" key="8">
    <source>
        <dbReference type="PROSITE-ProRule" id="PRU00221"/>
    </source>
</evidence>
<proteinExistence type="inferred from homology"/>
<dbReference type="PROSITE" id="PS50294">
    <property type="entry name" value="WD_REPEATS_REGION"/>
    <property type="match status" value="6"/>
</dbReference>
<dbReference type="GO" id="GO:0000398">
    <property type="term" value="P:mRNA splicing, via spliceosome"/>
    <property type="evidence" value="ECO:0007669"/>
    <property type="project" value="InterPro"/>
</dbReference>
<keyword evidence="11" id="KW-1185">Reference proteome</keyword>
<evidence type="ECO:0000256" key="1">
    <source>
        <dbReference type="ARBA" id="ARBA00004324"/>
    </source>
</evidence>
<name>A0AB34JC03_PRYPA</name>
<feature type="repeat" description="WD" evidence="8">
    <location>
        <begin position="242"/>
        <end position="282"/>
    </location>
</feature>
<feature type="repeat" description="WD" evidence="8">
    <location>
        <begin position="331"/>
        <end position="372"/>
    </location>
</feature>
<dbReference type="PRINTS" id="PR00320">
    <property type="entry name" value="GPROTEINBRPT"/>
</dbReference>
<dbReference type="InterPro" id="IPR036322">
    <property type="entry name" value="WD40_repeat_dom_sf"/>
</dbReference>
<feature type="domain" description="TPR1-like CTLH-containing" evidence="9">
    <location>
        <begin position="63"/>
        <end position="179"/>
    </location>
</feature>
<keyword evidence="2 8" id="KW-0853">WD repeat</keyword>
<dbReference type="PANTHER" id="PTHR22848">
    <property type="entry name" value="WD40 REPEAT PROTEIN"/>
    <property type="match status" value="1"/>
</dbReference>
<dbReference type="EMBL" id="JBGBPQ010000011">
    <property type="protein sequence ID" value="KAL1515882.1"/>
    <property type="molecule type" value="Genomic_DNA"/>
</dbReference>
<dbReference type="GO" id="GO:0016607">
    <property type="term" value="C:nuclear speck"/>
    <property type="evidence" value="ECO:0007669"/>
    <property type="project" value="UniProtKB-SubCell"/>
</dbReference>
<dbReference type="Gene3D" id="2.130.10.10">
    <property type="entry name" value="YVTN repeat-like/Quinoprotein amine dehydrogenase"/>
    <property type="match status" value="3"/>
</dbReference>
<protein>
    <recommendedName>
        <fullName evidence="7">WD40 repeat-containing protein SMU1</fullName>
    </recommendedName>
</protein>
<dbReference type="PROSITE" id="PS50896">
    <property type="entry name" value="LISH"/>
    <property type="match status" value="1"/>
</dbReference>
<feature type="repeat" description="WD" evidence="8">
    <location>
        <begin position="283"/>
        <end position="314"/>
    </location>
</feature>
<dbReference type="InterPro" id="IPR001680">
    <property type="entry name" value="WD40_rpt"/>
</dbReference>
<evidence type="ECO:0000256" key="3">
    <source>
        <dbReference type="ARBA" id="ARBA00022664"/>
    </source>
</evidence>
<evidence type="ECO:0000313" key="11">
    <source>
        <dbReference type="Proteomes" id="UP001515480"/>
    </source>
</evidence>
<evidence type="ECO:0000256" key="6">
    <source>
        <dbReference type="ARBA" id="ARBA00025801"/>
    </source>
</evidence>
<comment type="caution">
    <text evidence="10">The sequence shown here is derived from an EMBL/GenBank/DDBJ whole genome shotgun (WGS) entry which is preliminary data.</text>
</comment>
<dbReference type="InterPro" id="IPR006594">
    <property type="entry name" value="LisH"/>
</dbReference>
<dbReference type="Pfam" id="PF00400">
    <property type="entry name" value="WD40"/>
    <property type="match status" value="7"/>
</dbReference>
<feature type="repeat" description="WD" evidence="8">
    <location>
        <begin position="502"/>
        <end position="533"/>
    </location>
</feature>
<evidence type="ECO:0000256" key="2">
    <source>
        <dbReference type="ARBA" id="ARBA00022574"/>
    </source>
</evidence>
<evidence type="ECO:0000256" key="7">
    <source>
        <dbReference type="ARBA" id="ARBA00026184"/>
    </source>
</evidence>
<dbReference type="AlphaFoldDB" id="A0AB34JC03"/>
<reference evidence="10 11" key="1">
    <citation type="journal article" date="2024" name="Science">
        <title>Giant polyketide synthase enzymes in the biosynthesis of giant marine polyether toxins.</title>
        <authorList>
            <person name="Fallon T.R."/>
            <person name="Shende V.V."/>
            <person name="Wierzbicki I.H."/>
            <person name="Pendleton A.L."/>
            <person name="Watervoot N.F."/>
            <person name="Auber R.P."/>
            <person name="Gonzalez D.J."/>
            <person name="Wisecaver J.H."/>
            <person name="Moore B.S."/>
        </authorList>
    </citation>
    <scope>NUCLEOTIDE SEQUENCE [LARGE SCALE GENOMIC DNA]</scope>
    <source>
        <strain evidence="10 11">12B1</strain>
    </source>
</reference>
<evidence type="ECO:0000313" key="10">
    <source>
        <dbReference type="EMBL" id="KAL1515882.1"/>
    </source>
</evidence>
<keyword evidence="4" id="KW-0677">Repeat</keyword>
<feature type="repeat" description="WD" evidence="8">
    <location>
        <begin position="415"/>
        <end position="456"/>
    </location>
</feature>
<dbReference type="InterPro" id="IPR015943">
    <property type="entry name" value="WD40/YVTN_repeat-like_dom_sf"/>
</dbReference>
<organism evidence="10 11">
    <name type="scientific">Prymnesium parvum</name>
    <name type="common">Toxic golden alga</name>
    <dbReference type="NCBI Taxonomy" id="97485"/>
    <lineage>
        <taxon>Eukaryota</taxon>
        <taxon>Haptista</taxon>
        <taxon>Haptophyta</taxon>
        <taxon>Prymnesiophyceae</taxon>
        <taxon>Prymnesiales</taxon>
        <taxon>Prymnesiaceae</taxon>
        <taxon>Prymnesium</taxon>
    </lineage>
</organism>
<accession>A0AB34JC03</accession>
<dbReference type="InterPro" id="IPR020472">
    <property type="entry name" value="WD40_PAC1"/>
</dbReference>
<gene>
    <name evidence="10" type="ORF">AB1Y20_002497</name>
</gene>
<comment type="subcellular location">
    <subcellularLocation>
        <location evidence="1">Nucleus speckle</location>
    </subcellularLocation>
</comment>
<dbReference type="CDD" id="cd00200">
    <property type="entry name" value="WD40"/>
    <property type="match status" value="1"/>
</dbReference>
<dbReference type="InterPro" id="IPR019775">
    <property type="entry name" value="WD40_repeat_CS"/>
</dbReference>
<dbReference type="PROSITE" id="PS50082">
    <property type="entry name" value="WD_REPEATS_2"/>
    <property type="match status" value="7"/>
</dbReference>
<evidence type="ECO:0000256" key="5">
    <source>
        <dbReference type="ARBA" id="ARBA00023187"/>
    </source>
</evidence>
<dbReference type="InterPro" id="IPR045184">
    <property type="entry name" value="SMU1"/>
</dbReference>